<comment type="caution">
    <text evidence="5">The sequence shown here is derived from an EMBL/GenBank/DDBJ whole genome shotgun (WGS) entry which is preliminary data.</text>
</comment>
<dbReference type="GO" id="GO:0032259">
    <property type="term" value="P:methylation"/>
    <property type="evidence" value="ECO:0007669"/>
    <property type="project" value="UniProtKB-KW"/>
</dbReference>
<name>A0A1X1VMI9_MYCGO</name>
<sequence>MRLPFLPLPLWVARGVIDLRERLLGLADATVPGEITLFLDVIFGLQKTKIAGVLVTSGIADALGETSRRPVDLADELGLDSDVTTRIVNAAITLRLIKRDRTGRVRLTRIGAPLRREHPKSIASWAAYYADPDTAAVYAHLDRQLRDGAEISGHRAAFGKSLWEYLGDRPERGEAFADAMRQLTEFDLAGIAQSYPWPKHGTICDIGGGVGHLLAAILEQRPHARGILLDTPEVLERADRFLRQQGLDDRIETRAGDLFGQLDAHADVYTMKWILHDWSDDACRDILKSVRATMPTGSKLVTIDQHHESARPNAFTAMADVMMLVFCEGGRERSPQQVQALMRDAGLIPGPVRHFVLTTVENQASRDG</sequence>
<dbReference type="Pfam" id="PF00891">
    <property type="entry name" value="Methyltransf_2"/>
    <property type="match status" value="1"/>
</dbReference>
<dbReference type="PANTHER" id="PTHR43712">
    <property type="entry name" value="PUTATIVE (AFU_ORTHOLOGUE AFUA_4G14580)-RELATED"/>
    <property type="match status" value="1"/>
</dbReference>
<evidence type="ECO:0000256" key="1">
    <source>
        <dbReference type="ARBA" id="ARBA00022603"/>
    </source>
</evidence>
<dbReference type="AlphaFoldDB" id="A0A1X1VMI9"/>
<dbReference type="InterPro" id="IPR016461">
    <property type="entry name" value="COMT-like"/>
</dbReference>
<dbReference type="GO" id="GO:0008171">
    <property type="term" value="F:O-methyltransferase activity"/>
    <property type="evidence" value="ECO:0007669"/>
    <property type="project" value="InterPro"/>
</dbReference>
<dbReference type="Proteomes" id="UP000193928">
    <property type="component" value="Unassembled WGS sequence"/>
</dbReference>
<protein>
    <recommendedName>
        <fullName evidence="4">O-methyltransferase C-terminal domain-containing protein</fullName>
    </recommendedName>
</protein>
<keyword evidence="6" id="KW-1185">Reference proteome</keyword>
<keyword evidence="1" id="KW-0489">Methyltransferase</keyword>
<organism evidence="5 6">
    <name type="scientific">Mycobacterium gordonae</name>
    <dbReference type="NCBI Taxonomy" id="1778"/>
    <lineage>
        <taxon>Bacteria</taxon>
        <taxon>Bacillati</taxon>
        <taxon>Actinomycetota</taxon>
        <taxon>Actinomycetes</taxon>
        <taxon>Mycobacteriales</taxon>
        <taxon>Mycobacteriaceae</taxon>
        <taxon>Mycobacterium</taxon>
    </lineage>
</organism>
<dbReference type="SUPFAM" id="SSF53335">
    <property type="entry name" value="S-adenosyl-L-methionine-dependent methyltransferases"/>
    <property type="match status" value="1"/>
</dbReference>
<dbReference type="InterPro" id="IPR036388">
    <property type="entry name" value="WH-like_DNA-bd_sf"/>
</dbReference>
<dbReference type="InterPro" id="IPR036390">
    <property type="entry name" value="WH_DNA-bd_sf"/>
</dbReference>
<reference evidence="5 6" key="1">
    <citation type="submission" date="2016-01" db="EMBL/GenBank/DDBJ databases">
        <title>The new phylogeny of the genus Mycobacterium.</title>
        <authorList>
            <person name="Tarcisio F."/>
            <person name="Conor M."/>
            <person name="Antonella G."/>
            <person name="Elisabetta G."/>
            <person name="Giulia F.S."/>
            <person name="Sara T."/>
            <person name="Anna F."/>
            <person name="Clotilde B."/>
            <person name="Roberto B."/>
            <person name="Veronica D.S."/>
            <person name="Fabio R."/>
            <person name="Monica P."/>
            <person name="Olivier J."/>
            <person name="Enrico T."/>
            <person name="Nicola S."/>
        </authorList>
    </citation>
    <scope>NUCLEOTIDE SEQUENCE [LARGE SCALE GENOMIC DNA]</scope>
    <source>
        <strain evidence="5 6">DSM 44160</strain>
    </source>
</reference>
<dbReference type="PANTHER" id="PTHR43712:SF2">
    <property type="entry name" value="O-METHYLTRANSFERASE CICE"/>
    <property type="match status" value="1"/>
</dbReference>
<dbReference type="PROSITE" id="PS51683">
    <property type="entry name" value="SAM_OMT_II"/>
    <property type="match status" value="1"/>
</dbReference>
<dbReference type="Gene3D" id="1.10.287.1350">
    <property type="match status" value="1"/>
</dbReference>
<dbReference type="Gene3D" id="1.10.10.10">
    <property type="entry name" value="Winged helix-like DNA-binding domain superfamily/Winged helix DNA-binding domain"/>
    <property type="match status" value="1"/>
</dbReference>
<dbReference type="Gene3D" id="3.40.50.150">
    <property type="entry name" value="Vaccinia Virus protein VP39"/>
    <property type="match status" value="1"/>
</dbReference>
<gene>
    <name evidence="5" type="ORF">AWC08_05665</name>
</gene>
<evidence type="ECO:0000259" key="4">
    <source>
        <dbReference type="Pfam" id="PF00891"/>
    </source>
</evidence>
<dbReference type="RefSeq" id="WP_069435057.1">
    <property type="nucleotide sequence ID" value="NZ_JACKSU010000054.1"/>
</dbReference>
<accession>A0A1X1VMI9</accession>
<feature type="domain" description="O-methyltransferase C-terminal" evidence="4">
    <location>
        <begin position="138"/>
        <end position="346"/>
    </location>
</feature>
<dbReference type="EMBL" id="LQOY01000227">
    <property type="protein sequence ID" value="ORV70293.1"/>
    <property type="molecule type" value="Genomic_DNA"/>
</dbReference>
<keyword evidence="2" id="KW-0808">Transferase</keyword>
<dbReference type="SUPFAM" id="SSF46785">
    <property type="entry name" value="Winged helix' DNA-binding domain"/>
    <property type="match status" value="1"/>
</dbReference>
<keyword evidence="3" id="KW-0949">S-adenosyl-L-methionine</keyword>
<evidence type="ECO:0000256" key="3">
    <source>
        <dbReference type="ARBA" id="ARBA00022691"/>
    </source>
</evidence>
<evidence type="ECO:0000256" key="2">
    <source>
        <dbReference type="ARBA" id="ARBA00022679"/>
    </source>
</evidence>
<evidence type="ECO:0000313" key="6">
    <source>
        <dbReference type="Proteomes" id="UP000193928"/>
    </source>
</evidence>
<evidence type="ECO:0000313" key="5">
    <source>
        <dbReference type="EMBL" id="ORV70293.1"/>
    </source>
</evidence>
<dbReference type="InterPro" id="IPR029063">
    <property type="entry name" value="SAM-dependent_MTases_sf"/>
</dbReference>
<dbReference type="CDD" id="cd02440">
    <property type="entry name" value="AdoMet_MTases"/>
    <property type="match status" value="1"/>
</dbReference>
<dbReference type="InterPro" id="IPR001077">
    <property type="entry name" value="COMT_C"/>
</dbReference>
<proteinExistence type="predicted"/>